<evidence type="ECO:0000256" key="1">
    <source>
        <dbReference type="SAM" id="Coils"/>
    </source>
</evidence>
<dbReference type="PANTHER" id="PTHR48154:SF1">
    <property type="entry name" value="PROTEIN, PUTATIVE-RELATED"/>
    <property type="match status" value="1"/>
</dbReference>
<evidence type="ECO:0000259" key="2">
    <source>
        <dbReference type="Pfam" id="PF24924"/>
    </source>
</evidence>
<dbReference type="Proteomes" id="UP001603857">
    <property type="component" value="Unassembled WGS sequence"/>
</dbReference>
<dbReference type="Pfam" id="PF24924">
    <property type="entry name" value="DUF7745"/>
    <property type="match status" value="1"/>
</dbReference>
<proteinExistence type="predicted"/>
<reference evidence="3 4" key="1">
    <citation type="submission" date="2024-08" db="EMBL/GenBank/DDBJ databases">
        <title>Insights into the chromosomal genome structure of Flemingia macrophylla.</title>
        <authorList>
            <person name="Ding Y."/>
            <person name="Zhao Y."/>
            <person name="Bi W."/>
            <person name="Wu M."/>
            <person name="Zhao G."/>
            <person name="Gong Y."/>
            <person name="Li W."/>
            <person name="Zhang P."/>
        </authorList>
    </citation>
    <scope>NUCLEOTIDE SEQUENCE [LARGE SCALE GENOMIC DNA]</scope>
    <source>
        <strain evidence="3">DYQJB</strain>
        <tissue evidence="3">Leaf</tissue>
    </source>
</reference>
<evidence type="ECO:0000313" key="3">
    <source>
        <dbReference type="EMBL" id="KAL2336936.1"/>
    </source>
</evidence>
<evidence type="ECO:0000313" key="4">
    <source>
        <dbReference type="Proteomes" id="UP001603857"/>
    </source>
</evidence>
<name>A0ABD1MM99_9FABA</name>
<dbReference type="InterPro" id="IPR056647">
    <property type="entry name" value="DUF7745"/>
</dbReference>
<keyword evidence="1" id="KW-0175">Coiled coil</keyword>
<dbReference type="EMBL" id="JBGMDY010000004">
    <property type="protein sequence ID" value="KAL2336936.1"/>
    <property type="molecule type" value="Genomic_DNA"/>
</dbReference>
<sequence>MGDSSNLLAGFLSQVESNFGNFPVLYENWLQDIANKNTANRAKLVIPHVLGSKTLARKMDELIMEEFSAHRQLKKVDILRYCVERIEHIFGVYTYRGAHIVIDKVATLIKLPSHQSTLVGSGNIKGWKLKLLEDHLSSLAEKEDWYAFNKTLALIVFGTTLFPFHVDTVDHVAMDAFFAWDVHLRSHMSAILVDTLLSVNFCHQKQGKTLRCCSMLLYVWGITHFYASSHMGTLPDSLRSFSKIPLRRCYTMEWKVEVEYWSIDHFSWICPWFCPSDILIQCGDYPSVPLMALRGCIAYSPKVAMRQLMRAQTVPSQEELGGLCFFHESINLEEIHAICKAWEKPVYMGDRELGKARASVFVDYEEWRKKRGVPQPSTSLSPASADSELQEKVDALTKKLEIMGAQLRALEEKEQESSLVIDGLQRQCKKKDLEIERLKNECADFNEEAIRAAKVQKLNPDSRLQEVTAKITHLEVDTSLSEFRENEKKRLAEIGRLCEKRDRVIDKANELQALISFYKEKANEAQANCDNMSQAVHQQAEALALHVGEAEEKWNRHIDPPLGFFRLFRFCQNLLRSIV</sequence>
<feature type="coiled-coil region" evidence="1">
    <location>
        <begin position="508"/>
        <end position="535"/>
    </location>
</feature>
<feature type="domain" description="DUF7745" evidence="2">
    <location>
        <begin position="92"/>
        <end position="371"/>
    </location>
</feature>
<protein>
    <recommendedName>
        <fullName evidence="2">DUF7745 domain-containing protein</fullName>
    </recommendedName>
</protein>
<organism evidence="3 4">
    <name type="scientific">Flemingia macrophylla</name>
    <dbReference type="NCBI Taxonomy" id="520843"/>
    <lineage>
        <taxon>Eukaryota</taxon>
        <taxon>Viridiplantae</taxon>
        <taxon>Streptophyta</taxon>
        <taxon>Embryophyta</taxon>
        <taxon>Tracheophyta</taxon>
        <taxon>Spermatophyta</taxon>
        <taxon>Magnoliopsida</taxon>
        <taxon>eudicotyledons</taxon>
        <taxon>Gunneridae</taxon>
        <taxon>Pentapetalae</taxon>
        <taxon>rosids</taxon>
        <taxon>fabids</taxon>
        <taxon>Fabales</taxon>
        <taxon>Fabaceae</taxon>
        <taxon>Papilionoideae</taxon>
        <taxon>50 kb inversion clade</taxon>
        <taxon>NPAAA clade</taxon>
        <taxon>indigoferoid/millettioid clade</taxon>
        <taxon>Phaseoleae</taxon>
        <taxon>Flemingia</taxon>
    </lineage>
</organism>
<feature type="coiled-coil region" evidence="1">
    <location>
        <begin position="393"/>
        <end position="455"/>
    </location>
</feature>
<accession>A0ABD1MM99</accession>
<gene>
    <name evidence="3" type="ORF">Fmac_011382</name>
</gene>
<comment type="caution">
    <text evidence="3">The sequence shown here is derived from an EMBL/GenBank/DDBJ whole genome shotgun (WGS) entry which is preliminary data.</text>
</comment>
<dbReference type="PANTHER" id="PTHR48154">
    <property type="entry name" value="PROTEIN, PUTATIVE-RELATED"/>
    <property type="match status" value="1"/>
</dbReference>
<keyword evidence="4" id="KW-1185">Reference proteome</keyword>
<dbReference type="AlphaFoldDB" id="A0ABD1MM99"/>